<dbReference type="Proteomes" id="UP000448292">
    <property type="component" value="Unassembled WGS sequence"/>
</dbReference>
<dbReference type="RefSeq" id="WP_144304445.1">
    <property type="nucleotide sequence ID" value="NZ_QMIE01000022.1"/>
</dbReference>
<dbReference type="EMBL" id="QMIE01000022">
    <property type="protein sequence ID" value="TVM14583.1"/>
    <property type="molecule type" value="Genomic_DNA"/>
</dbReference>
<dbReference type="GO" id="GO:0000160">
    <property type="term" value="P:phosphorelay signal transduction system"/>
    <property type="evidence" value="ECO:0007669"/>
    <property type="project" value="UniProtKB-KW"/>
</dbReference>
<dbReference type="PANTHER" id="PTHR44591">
    <property type="entry name" value="STRESS RESPONSE REGULATOR PROTEIN 1"/>
    <property type="match status" value="1"/>
</dbReference>
<dbReference type="InterPro" id="IPR011006">
    <property type="entry name" value="CheY-like_superfamily"/>
</dbReference>
<keyword evidence="1 3" id="KW-0597">Phosphoprotein</keyword>
<dbReference type="SMART" id="SM00448">
    <property type="entry name" value="REC"/>
    <property type="match status" value="1"/>
</dbReference>
<protein>
    <submittedName>
        <fullName evidence="5">Response regulator</fullName>
    </submittedName>
</protein>
<evidence type="ECO:0000256" key="2">
    <source>
        <dbReference type="ARBA" id="ARBA00023012"/>
    </source>
</evidence>
<dbReference type="PROSITE" id="PS50110">
    <property type="entry name" value="RESPONSE_REGULATORY"/>
    <property type="match status" value="1"/>
</dbReference>
<sequence>MKIEVPNVRVLVVDDDERFRTNAVKILSTLGFAVEGAASGAETLERIMGEEFDVVVLDQKMPGMSGVETLESMRKKGCTAEVIILTGHASVDDAVMGMNLGAADYLLKPVASEQIAEKIITAYERKVDKARKLGK</sequence>
<dbReference type="PANTHER" id="PTHR44591:SF14">
    <property type="entry name" value="PROTEIN PILG"/>
    <property type="match status" value="1"/>
</dbReference>
<dbReference type="InterPro" id="IPR050595">
    <property type="entry name" value="Bact_response_regulator"/>
</dbReference>
<comment type="caution">
    <text evidence="5">The sequence shown here is derived from an EMBL/GenBank/DDBJ whole genome shotgun (WGS) entry which is preliminary data.</text>
</comment>
<dbReference type="Gene3D" id="3.40.50.2300">
    <property type="match status" value="1"/>
</dbReference>
<evidence type="ECO:0000259" key="4">
    <source>
        <dbReference type="PROSITE" id="PS50110"/>
    </source>
</evidence>
<dbReference type="OrthoDB" id="9800029at2"/>
<keyword evidence="6" id="KW-1185">Reference proteome</keyword>
<keyword evidence="2" id="KW-0902">Two-component regulatory system</keyword>
<dbReference type="InterPro" id="IPR001789">
    <property type="entry name" value="Sig_transdc_resp-reg_receiver"/>
</dbReference>
<evidence type="ECO:0000313" key="6">
    <source>
        <dbReference type="Proteomes" id="UP000448292"/>
    </source>
</evidence>
<dbReference type="SUPFAM" id="SSF52172">
    <property type="entry name" value="CheY-like"/>
    <property type="match status" value="1"/>
</dbReference>
<feature type="domain" description="Response regulatory" evidence="4">
    <location>
        <begin position="9"/>
        <end position="123"/>
    </location>
</feature>
<dbReference type="CDD" id="cd00156">
    <property type="entry name" value="REC"/>
    <property type="match status" value="1"/>
</dbReference>
<feature type="modified residue" description="4-aspartylphosphate" evidence="3">
    <location>
        <position position="58"/>
    </location>
</feature>
<reference evidence="5 6" key="1">
    <citation type="submission" date="2018-06" db="EMBL/GenBank/DDBJ databases">
        <title>Complete genome of Desulfovibrio indonesiensis P37SLT.</title>
        <authorList>
            <person name="Crispim J.S."/>
            <person name="Vidigal P.M.P."/>
            <person name="Silva L.C.F."/>
            <person name="Laguardia C.N."/>
            <person name="Araujo L.C."/>
            <person name="Dias R.S."/>
            <person name="Sousa M.P."/>
            <person name="Paula S.O."/>
            <person name="Silva C."/>
        </authorList>
    </citation>
    <scope>NUCLEOTIDE SEQUENCE [LARGE SCALE GENOMIC DNA]</scope>
    <source>
        <strain evidence="5 6">P37SLT</strain>
    </source>
</reference>
<name>A0A7M3MAZ5_9BACT</name>
<gene>
    <name evidence="5" type="ORF">DPQ33_17085</name>
</gene>
<evidence type="ECO:0000256" key="3">
    <source>
        <dbReference type="PROSITE-ProRule" id="PRU00169"/>
    </source>
</evidence>
<organism evidence="5 6">
    <name type="scientific">Oceanidesulfovibrio indonesiensis</name>
    <dbReference type="NCBI Taxonomy" id="54767"/>
    <lineage>
        <taxon>Bacteria</taxon>
        <taxon>Pseudomonadati</taxon>
        <taxon>Thermodesulfobacteriota</taxon>
        <taxon>Desulfovibrionia</taxon>
        <taxon>Desulfovibrionales</taxon>
        <taxon>Desulfovibrionaceae</taxon>
        <taxon>Oceanidesulfovibrio</taxon>
    </lineage>
</organism>
<dbReference type="Pfam" id="PF00072">
    <property type="entry name" value="Response_reg"/>
    <property type="match status" value="1"/>
</dbReference>
<evidence type="ECO:0000313" key="5">
    <source>
        <dbReference type="EMBL" id="TVM14583.1"/>
    </source>
</evidence>
<accession>A0A7M3MAZ5</accession>
<dbReference type="AlphaFoldDB" id="A0A7M3MAZ5"/>
<evidence type="ECO:0000256" key="1">
    <source>
        <dbReference type="ARBA" id="ARBA00022553"/>
    </source>
</evidence>
<proteinExistence type="predicted"/>